<evidence type="ECO:0000259" key="13">
    <source>
        <dbReference type="Pfam" id="PF14535"/>
    </source>
</evidence>
<dbReference type="AlphaFoldDB" id="A0A8J3J1D6"/>
<dbReference type="GO" id="GO:0000166">
    <property type="term" value="F:nucleotide binding"/>
    <property type="evidence" value="ECO:0007669"/>
    <property type="project" value="UniProtKB-KW"/>
</dbReference>
<dbReference type="Gene3D" id="3.40.50.12780">
    <property type="entry name" value="N-terminal domain of ligase-like"/>
    <property type="match status" value="1"/>
</dbReference>
<evidence type="ECO:0000259" key="12">
    <source>
        <dbReference type="Pfam" id="PF00501"/>
    </source>
</evidence>
<evidence type="ECO:0000256" key="7">
    <source>
        <dbReference type="ARBA" id="ARBA00061566"/>
    </source>
</evidence>
<evidence type="ECO:0000256" key="4">
    <source>
        <dbReference type="ARBA" id="ARBA00022598"/>
    </source>
</evidence>
<dbReference type="InterPro" id="IPR028154">
    <property type="entry name" value="AMP-dep_Lig_C"/>
</dbReference>
<dbReference type="PANTHER" id="PTHR43439:SF2">
    <property type="entry name" value="ENZYME, PUTATIVE (JCVI)-RELATED"/>
    <property type="match status" value="1"/>
</dbReference>
<accession>A0A8J3J1D6</accession>
<keyword evidence="15" id="KW-1185">Reference proteome</keyword>
<dbReference type="PIRSF" id="PIRSF006444">
    <property type="entry name" value="PaaK"/>
    <property type="match status" value="1"/>
</dbReference>
<dbReference type="Proteomes" id="UP000597444">
    <property type="component" value="Unassembled WGS sequence"/>
</dbReference>
<dbReference type="InterPro" id="IPR011880">
    <property type="entry name" value="PA_CoA_ligase"/>
</dbReference>
<dbReference type="SUPFAM" id="SSF56801">
    <property type="entry name" value="Acetyl-CoA synthetase-like"/>
    <property type="match status" value="1"/>
</dbReference>
<evidence type="ECO:0000256" key="9">
    <source>
        <dbReference type="ARBA" id="ARBA00068695"/>
    </source>
</evidence>
<evidence type="ECO:0000256" key="10">
    <source>
        <dbReference type="ARBA" id="ARBA00075111"/>
    </source>
</evidence>
<keyword evidence="3" id="KW-0597">Phosphoprotein</keyword>
<evidence type="ECO:0000256" key="3">
    <source>
        <dbReference type="ARBA" id="ARBA00022553"/>
    </source>
</evidence>
<sequence>MPIADITSRDYMPREALRGLQLERLQTTVQRVYEHVPFYRRALDERQITAAQVQHLEDLCQIPFTTREDLIEQYPRGFFAVPREQILRIHASSGTKGKSKIVGYTRQDIQVWAEVCARALYCMGVRPGDTLLNAYGYGLFTGGLGLHYGAEYMDVTVIPTSVGNTQRQMTFLRDLQATALACTPSYALVIGEMAERMHLAPTDLSLQYAICGAEPWTNSLRQQIEQRLGLHAFDLYGLSEIIGPGVAVECPEGRAEALQTGNDSTRSLHIFEDHFLPEIVSPQGEPLPAGTEGELVLTTLTKEGMPLLRYRTGDLCTLETAPCSCGRTLIRMSQVKGRIDDMLIIRGINIYPSEIERILLAIPTLAPYYQIIIERQQVLDDATVEVEVTAPIQQQIGDLTSQDEQWTVHEQIQVLQNRTSQALQEATGLRFAVRVHSKEMLPRHEGKAIRVIDKR</sequence>
<comment type="subunit">
    <text evidence="1">Monomer.</text>
</comment>
<dbReference type="InterPro" id="IPR045851">
    <property type="entry name" value="AMP-bd_C_sf"/>
</dbReference>
<keyword evidence="4 11" id="KW-0436">Ligase</keyword>
<evidence type="ECO:0000256" key="11">
    <source>
        <dbReference type="PIRNR" id="PIRNR006444"/>
    </source>
</evidence>
<evidence type="ECO:0000256" key="5">
    <source>
        <dbReference type="ARBA" id="ARBA00022741"/>
    </source>
</evidence>
<organism evidence="14 15">
    <name type="scientific">Reticulibacter mediterranei</name>
    <dbReference type="NCBI Taxonomy" id="2778369"/>
    <lineage>
        <taxon>Bacteria</taxon>
        <taxon>Bacillati</taxon>
        <taxon>Chloroflexota</taxon>
        <taxon>Ktedonobacteria</taxon>
        <taxon>Ktedonobacterales</taxon>
        <taxon>Reticulibacteraceae</taxon>
        <taxon>Reticulibacter</taxon>
    </lineage>
</organism>
<feature type="domain" description="AMP-dependent synthetase/ligase" evidence="12">
    <location>
        <begin position="82"/>
        <end position="297"/>
    </location>
</feature>
<evidence type="ECO:0000313" key="15">
    <source>
        <dbReference type="Proteomes" id="UP000597444"/>
    </source>
</evidence>
<comment type="similarity">
    <text evidence="7 11">Belongs to the phenylacetyl-CoA ligase family.</text>
</comment>
<reference evidence="14" key="1">
    <citation type="submission" date="2020-10" db="EMBL/GenBank/DDBJ databases">
        <title>Taxonomic study of unclassified bacteria belonging to the class Ktedonobacteria.</title>
        <authorList>
            <person name="Yabe S."/>
            <person name="Wang C.M."/>
            <person name="Zheng Y."/>
            <person name="Sakai Y."/>
            <person name="Cavaletti L."/>
            <person name="Monciardini P."/>
            <person name="Donadio S."/>
        </authorList>
    </citation>
    <scope>NUCLEOTIDE SEQUENCE</scope>
    <source>
        <strain evidence="14">ID150040</strain>
    </source>
</reference>
<dbReference type="InterPro" id="IPR042099">
    <property type="entry name" value="ANL_N_sf"/>
</dbReference>
<comment type="caution">
    <text evidence="14">The sequence shown here is derived from an EMBL/GenBank/DDBJ whole genome shotgun (WGS) entry which is preliminary data.</text>
</comment>
<feature type="domain" description="AMP-dependent ligase C-terminal" evidence="13">
    <location>
        <begin position="347"/>
        <end position="455"/>
    </location>
</feature>
<dbReference type="InterPro" id="IPR051414">
    <property type="entry name" value="Adenylate-forming_Reductase"/>
</dbReference>
<dbReference type="Gene3D" id="3.30.300.30">
    <property type="match status" value="1"/>
</dbReference>
<comment type="pathway">
    <text evidence="6 11">Aromatic compound metabolism; phenylacetate degradation.</text>
</comment>
<dbReference type="GO" id="GO:0010124">
    <property type="term" value="P:phenylacetate catabolic process"/>
    <property type="evidence" value="ECO:0007669"/>
    <property type="project" value="UniProtKB-UniRule"/>
</dbReference>
<dbReference type="PANTHER" id="PTHR43439">
    <property type="entry name" value="PHENYLACETATE-COENZYME A LIGASE"/>
    <property type="match status" value="1"/>
</dbReference>
<evidence type="ECO:0000256" key="1">
    <source>
        <dbReference type="ARBA" id="ARBA00011245"/>
    </source>
</evidence>
<keyword evidence="5 11" id="KW-0547">Nucleotide-binding</keyword>
<dbReference type="CDD" id="cd05913">
    <property type="entry name" value="PaaK"/>
    <property type="match status" value="1"/>
</dbReference>
<comment type="function">
    <text evidence="11">Catalyzes the activation of phenylacetic acid (PA) to phenylacetyl-CoA (PA-CoA).</text>
</comment>
<comment type="catalytic activity">
    <reaction evidence="11">
        <text>2-phenylacetate + ATP + CoA = phenylacetyl-CoA + AMP + diphosphate</text>
        <dbReference type="Rhea" id="RHEA:20956"/>
        <dbReference type="ChEBI" id="CHEBI:18401"/>
        <dbReference type="ChEBI" id="CHEBI:30616"/>
        <dbReference type="ChEBI" id="CHEBI:33019"/>
        <dbReference type="ChEBI" id="CHEBI:57287"/>
        <dbReference type="ChEBI" id="CHEBI:57390"/>
        <dbReference type="ChEBI" id="CHEBI:456215"/>
        <dbReference type="EC" id="6.2.1.30"/>
    </reaction>
</comment>
<dbReference type="GO" id="GO:0047475">
    <property type="term" value="F:phenylacetate-CoA ligase activity"/>
    <property type="evidence" value="ECO:0007669"/>
    <property type="project" value="UniProtKB-EC"/>
</dbReference>
<gene>
    <name evidence="14" type="ORF">KSF_090540</name>
</gene>
<dbReference type="Pfam" id="PF00501">
    <property type="entry name" value="AMP-binding"/>
    <property type="match status" value="1"/>
</dbReference>
<dbReference type="RefSeq" id="WP_220209672.1">
    <property type="nucleotide sequence ID" value="NZ_BNJK01000002.1"/>
</dbReference>
<dbReference type="EMBL" id="BNJK01000002">
    <property type="protein sequence ID" value="GHO99006.1"/>
    <property type="molecule type" value="Genomic_DNA"/>
</dbReference>
<dbReference type="Pfam" id="PF14535">
    <property type="entry name" value="AMP-binding_C_2"/>
    <property type="match status" value="1"/>
</dbReference>
<evidence type="ECO:0000256" key="6">
    <source>
        <dbReference type="ARBA" id="ARBA00060591"/>
    </source>
</evidence>
<dbReference type="EC" id="6.2.1.30" evidence="8 11"/>
<keyword evidence="2" id="KW-0596">Phosphopantetheine</keyword>
<proteinExistence type="inferred from homology"/>
<evidence type="ECO:0000256" key="2">
    <source>
        <dbReference type="ARBA" id="ARBA00022450"/>
    </source>
</evidence>
<name>A0A8J3J1D6_9CHLR</name>
<dbReference type="InterPro" id="IPR000873">
    <property type="entry name" value="AMP-dep_synth/lig_dom"/>
</dbReference>
<evidence type="ECO:0000256" key="8">
    <source>
        <dbReference type="ARBA" id="ARBA00066629"/>
    </source>
</evidence>
<protein>
    <recommendedName>
        <fullName evidence="9 11">Phenylacetate-coenzyme A ligase</fullName>
        <ecNumber evidence="8 11">6.2.1.30</ecNumber>
    </recommendedName>
    <alternativeName>
        <fullName evidence="10 11">Phenylacetyl-CoA ligase</fullName>
    </alternativeName>
</protein>
<evidence type="ECO:0000313" key="14">
    <source>
        <dbReference type="EMBL" id="GHO99006.1"/>
    </source>
</evidence>
<dbReference type="UniPathway" id="UPA00930"/>
<dbReference type="FunFam" id="3.40.50.12780:FF:000016">
    <property type="entry name" value="Phenylacetate-coenzyme A ligase"/>
    <property type="match status" value="1"/>
</dbReference>